<feature type="compositionally biased region" description="Basic and acidic residues" evidence="8">
    <location>
        <begin position="499"/>
        <end position="599"/>
    </location>
</feature>
<organism evidence="9 10">
    <name type="scientific">Eutypa lata (strain UCR-EL1)</name>
    <name type="common">Grapevine dieback disease fungus</name>
    <name type="synonym">Eutypa armeniacae</name>
    <dbReference type="NCBI Taxonomy" id="1287681"/>
    <lineage>
        <taxon>Eukaryota</taxon>
        <taxon>Fungi</taxon>
        <taxon>Dikarya</taxon>
        <taxon>Ascomycota</taxon>
        <taxon>Pezizomycotina</taxon>
        <taxon>Sordariomycetes</taxon>
        <taxon>Xylariomycetidae</taxon>
        <taxon>Xylariales</taxon>
        <taxon>Diatrypaceae</taxon>
        <taxon>Eutypa</taxon>
    </lineage>
</organism>
<evidence type="ECO:0000256" key="7">
    <source>
        <dbReference type="RuleBase" id="RU049441"/>
    </source>
</evidence>
<evidence type="ECO:0000256" key="2">
    <source>
        <dbReference type="ARBA" id="ARBA00007112"/>
    </source>
</evidence>
<feature type="compositionally biased region" description="Polar residues" evidence="8">
    <location>
        <begin position="90"/>
        <end position="100"/>
    </location>
</feature>
<dbReference type="STRING" id="1287681.M7TS47"/>
<feature type="compositionally biased region" description="Basic residues" evidence="8">
    <location>
        <begin position="80"/>
        <end position="89"/>
    </location>
</feature>
<feature type="region of interest" description="Disordered" evidence="8">
    <location>
        <begin position="423"/>
        <end position="655"/>
    </location>
</feature>
<keyword evidence="10" id="KW-1185">Reference proteome</keyword>
<protein>
    <recommendedName>
        <fullName evidence="3 7">Stress response protein NST1</fullName>
    </recommendedName>
</protein>
<dbReference type="CDD" id="cd06503">
    <property type="entry name" value="ATP-synt_Fo_b"/>
    <property type="match status" value="1"/>
</dbReference>
<evidence type="ECO:0000256" key="5">
    <source>
        <dbReference type="ARBA" id="ARBA00023016"/>
    </source>
</evidence>
<dbReference type="OMA" id="CETEGNT"/>
<keyword evidence="6 7" id="KW-0175">Coiled coil</keyword>
<evidence type="ECO:0000256" key="4">
    <source>
        <dbReference type="ARBA" id="ARBA00022490"/>
    </source>
</evidence>
<comment type="function">
    <text evidence="7">May act as a negative regulator of salt tolerance.</text>
</comment>
<dbReference type="InterPro" id="IPR025279">
    <property type="entry name" value="NST1"/>
</dbReference>
<feature type="compositionally biased region" description="Basic and acidic residues" evidence="8">
    <location>
        <begin position="317"/>
        <end position="328"/>
    </location>
</feature>
<feature type="compositionally biased region" description="Acidic residues" evidence="8">
    <location>
        <begin position="351"/>
        <end position="380"/>
    </location>
</feature>
<dbReference type="HOGENOM" id="CLU_002935_0_0_1"/>
<keyword evidence="4 7" id="KW-0963">Cytoplasm</keyword>
<name>M7TS47_EUTLA</name>
<evidence type="ECO:0000256" key="6">
    <source>
        <dbReference type="ARBA" id="ARBA00023054"/>
    </source>
</evidence>
<feature type="compositionally biased region" description="Basic and acidic residues" evidence="8">
    <location>
        <begin position="438"/>
        <end position="492"/>
    </location>
</feature>
<keyword evidence="5 7" id="KW-0346">Stress response</keyword>
<accession>M7TS47</accession>
<feature type="region of interest" description="Disordered" evidence="8">
    <location>
        <begin position="39"/>
        <end position="115"/>
    </location>
</feature>
<reference evidence="10" key="1">
    <citation type="journal article" date="2013" name="Genome Announc.">
        <title>Draft genome sequence of the grapevine dieback fungus Eutypa lata UCR-EL1.</title>
        <authorList>
            <person name="Blanco-Ulate B."/>
            <person name="Rolshausen P.E."/>
            <person name="Cantu D."/>
        </authorList>
    </citation>
    <scope>NUCLEOTIDE SEQUENCE [LARGE SCALE GENOMIC DNA]</scope>
    <source>
        <strain evidence="10">UCR-EL1</strain>
    </source>
</reference>
<dbReference type="OrthoDB" id="21629at2759"/>
<dbReference type="Pfam" id="PF13945">
    <property type="entry name" value="NST1"/>
    <property type="match status" value="1"/>
</dbReference>
<feature type="compositionally biased region" description="Low complexity" evidence="8">
    <location>
        <begin position="8"/>
        <end position="22"/>
    </location>
</feature>
<comment type="subcellular location">
    <subcellularLocation>
        <location evidence="1 7">Cytoplasm</location>
    </subcellularLocation>
</comment>
<evidence type="ECO:0000256" key="1">
    <source>
        <dbReference type="ARBA" id="ARBA00004496"/>
    </source>
</evidence>
<dbReference type="GO" id="GO:0005737">
    <property type="term" value="C:cytoplasm"/>
    <property type="evidence" value="ECO:0007669"/>
    <property type="project" value="UniProtKB-SubCell"/>
</dbReference>
<feature type="region of interest" description="Disordered" evidence="8">
    <location>
        <begin position="1"/>
        <end position="26"/>
    </location>
</feature>
<sequence>MPANNRQPASQASAAQPKTTAKYTNKDAFSNDYIIFKGRGSTDVLGSPAGAACDWGEETESDEDDDDDQLQANGSAPNSKKSKKKKKKGTVSQSGQSRPSGMSKEKIWNTSGPEERERIKQFWLGLKEDERKSLVKVEKDTVLKKMKEQQKHTCSCSVCGRKRTAIEEELEGLYDAYYEELESFANQPHNHPGGTSMFDVPKRFGPMSGLHPPGSIPSRYSNHHPSRGRIVEHVDNDEEDDEEDDGDEYSEEDDLDDEEDDEEDEPEEMPRDSLQQDFFTFGQSLTVKGGILTVADDLLKNDGKKFIEMMEQLAERRMAREEDAKDHYAAGYGHAVNGSSIPNPHNHPSPEEDEYEEEEEEEEEYDSQDEDYEEEEDTMTEEQRMEEGRRMFQIFAARMFEQRVLTAYREKVARERQDKLLEELEQEDTKKQQQAAKRAKEAQKKKDRAAQKKQAQLEERARREAQKAEEEATRHAEEQKKIEEARRKADEKRKKKDAQRKAEEEERLRREAERQRRALEQKEKQAEQERKARELKERERKLKEEQRRKEQEARELKERETRERREKHEKDKREKEQRAAQAKAEREAKEKLKQEEKATQKASAVPSSHSRQASSSFEPGSFDMKSSSGSQPIPISKPGPIGRPASVVHGQRKSDLSADIDEVSDHLGSSALIDGTDFPLEEHSLHNTPRHFAPGPGTGQQQMFPGPPLIDPLFGSPVSAGWGQPQAAFSPPPGFGNAWVPRPLFGIPPSGVRQPRSIGVRQMLVRACKDLANHAADPDGYISLSAIKGHVDSITPPDWNQVFESDLLDMCETEGNTQNGGGSFETKSDDLGKVSIRFDPNINLTPTHHPRSVGAPGEIKSPAVGASHVH</sequence>
<feature type="compositionally biased region" description="Acidic residues" evidence="8">
    <location>
        <begin position="55"/>
        <end position="69"/>
    </location>
</feature>
<gene>
    <name evidence="9" type="ORF">UCREL1_3487</name>
</gene>
<evidence type="ECO:0000313" key="10">
    <source>
        <dbReference type="Proteomes" id="UP000012174"/>
    </source>
</evidence>
<evidence type="ECO:0000256" key="8">
    <source>
        <dbReference type="SAM" id="MobiDB-lite"/>
    </source>
</evidence>
<feature type="region of interest" description="Disordered" evidence="8">
    <location>
        <begin position="185"/>
        <end position="276"/>
    </location>
</feature>
<evidence type="ECO:0000256" key="3">
    <source>
        <dbReference type="ARBA" id="ARBA00020733"/>
    </source>
</evidence>
<dbReference type="AlphaFoldDB" id="M7TS47"/>
<dbReference type="Proteomes" id="UP000012174">
    <property type="component" value="Unassembled WGS sequence"/>
</dbReference>
<dbReference type="EMBL" id="KB706076">
    <property type="protein sequence ID" value="EMR69485.1"/>
    <property type="molecule type" value="Genomic_DNA"/>
</dbReference>
<feature type="compositionally biased region" description="Basic and acidic residues" evidence="8">
    <location>
        <begin position="103"/>
        <end position="115"/>
    </location>
</feature>
<feature type="region of interest" description="Disordered" evidence="8">
    <location>
        <begin position="841"/>
        <end position="870"/>
    </location>
</feature>
<feature type="compositionally biased region" description="Acidic residues" evidence="8">
    <location>
        <begin position="235"/>
        <end position="267"/>
    </location>
</feature>
<proteinExistence type="inferred from homology"/>
<comment type="similarity">
    <text evidence="2 7">Belongs to the NST1 family.</text>
</comment>
<feature type="region of interest" description="Disordered" evidence="8">
    <location>
        <begin position="317"/>
        <end position="387"/>
    </location>
</feature>
<dbReference type="KEGG" id="ela:UCREL1_3487"/>
<evidence type="ECO:0000313" key="9">
    <source>
        <dbReference type="EMBL" id="EMR69485.1"/>
    </source>
</evidence>
<feature type="compositionally biased region" description="Polar residues" evidence="8">
    <location>
        <begin position="605"/>
        <end position="633"/>
    </location>
</feature>
<dbReference type="eggNOG" id="ENOG502QSSK">
    <property type="taxonomic scope" value="Eukaryota"/>
</dbReference>